<dbReference type="Gene3D" id="1.10.4040.10">
    <property type="entry name" value="Penicillinase repressor domain"/>
    <property type="match status" value="1"/>
</dbReference>
<accession>A0A8J6ME79</accession>
<comment type="caution">
    <text evidence="5">The sequence shown here is derived from an EMBL/GenBank/DDBJ whole genome shotgun (WGS) entry which is preliminary data.</text>
</comment>
<gene>
    <name evidence="5" type="ORF">H8S62_17455</name>
</gene>
<organism evidence="5 6">
    <name type="scientific">Lawsonibacter faecis</name>
    <dbReference type="NCBI Taxonomy" id="2763052"/>
    <lineage>
        <taxon>Bacteria</taxon>
        <taxon>Bacillati</taxon>
        <taxon>Bacillota</taxon>
        <taxon>Clostridia</taxon>
        <taxon>Eubacteriales</taxon>
        <taxon>Oscillospiraceae</taxon>
        <taxon>Lawsonibacter</taxon>
    </lineage>
</organism>
<dbReference type="InterPro" id="IPR036390">
    <property type="entry name" value="WH_DNA-bd_sf"/>
</dbReference>
<keyword evidence="2" id="KW-0805">Transcription regulation</keyword>
<dbReference type="AlphaFoldDB" id="A0A8J6ME79"/>
<dbReference type="Pfam" id="PF03965">
    <property type="entry name" value="Penicillinase_R"/>
    <property type="match status" value="1"/>
</dbReference>
<reference evidence="5" key="1">
    <citation type="submission" date="2020-08" db="EMBL/GenBank/DDBJ databases">
        <title>Genome public.</title>
        <authorList>
            <person name="Liu C."/>
            <person name="Sun Q."/>
        </authorList>
    </citation>
    <scope>NUCLEOTIDE SEQUENCE</scope>
    <source>
        <strain evidence="5">NSJ-52</strain>
    </source>
</reference>
<name>A0A8J6ME79_9FIRM</name>
<sequence length="127" mass="14327">MKLRRLPDTELEVLKALWAAGGETPRAQLEDALAPRGWASNTVNTYLARLTQKGFVSCRRQGKSNYYTPLVTREEYQSFEGKAVLDQLFGSSLKGFVASLTGDGQVEAEDLDELQRYLDDLRREDKP</sequence>
<evidence type="ECO:0000313" key="6">
    <source>
        <dbReference type="Proteomes" id="UP000607645"/>
    </source>
</evidence>
<dbReference type="Gene3D" id="1.10.10.10">
    <property type="entry name" value="Winged helix-like DNA-binding domain superfamily/Winged helix DNA-binding domain"/>
    <property type="match status" value="1"/>
</dbReference>
<protein>
    <submittedName>
        <fullName evidence="5">BlaI/MecI/CopY family transcriptional regulator</fullName>
    </submittedName>
</protein>
<dbReference type="GO" id="GO:0045892">
    <property type="term" value="P:negative regulation of DNA-templated transcription"/>
    <property type="evidence" value="ECO:0007669"/>
    <property type="project" value="InterPro"/>
</dbReference>
<dbReference type="RefSeq" id="WP_155149070.1">
    <property type="nucleotide sequence ID" value="NZ_JACOPQ010000023.1"/>
</dbReference>
<dbReference type="InterPro" id="IPR036388">
    <property type="entry name" value="WH-like_DNA-bd_sf"/>
</dbReference>
<evidence type="ECO:0000256" key="4">
    <source>
        <dbReference type="ARBA" id="ARBA00023163"/>
    </source>
</evidence>
<dbReference type="InterPro" id="IPR005650">
    <property type="entry name" value="BlaI_family"/>
</dbReference>
<evidence type="ECO:0000256" key="2">
    <source>
        <dbReference type="ARBA" id="ARBA00023015"/>
    </source>
</evidence>
<keyword evidence="3" id="KW-0238">DNA-binding</keyword>
<evidence type="ECO:0000256" key="1">
    <source>
        <dbReference type="ARBA" id="ARBA00011046"/>
    </source>
</evidence>
<dbReference type="Proteomes" id="UP000607645">
    <property type="component" value="Unassembled WGS sequence"/>
</dbReference>
<proteinExistence type="inferred from homology"/>
<evidence type="ECO:0000256" key="3">
    <source>
        <dbReference type="ARBA" id="ARBA00023125"/>
    </source>
</evidence>
<keyword evidence="4" id="KW-0804">Transcription</keyword>
<evidence type="ECO:0000313" key="5">
    <source>
        <dbReference type="EMBL" id="MBC5738799.1"/>
    </source>
</evidence>
<dbReference type="SUPFAM" id="SSF46785">
    <property type="entry name" value="Winged helix' DNA-binding domain"/>
    <property type="match status" value="1"/>
</dbReference>
<dbReference type="PIRSF" id="PIRSF019455">
    <property type="entry name" value="CopR_AtkY"/>
    <property type="match status" value="1"/>
</dbReference>
<dbReference type="EMBL" id="JACOPQ010000023">
    <property type="protein sequence ID" value="MBC5738799.1"/>
    <property type="molecule type" value="Genomic_DNA"/>
</dbReference>
<dbReference type="GO" id="GO:0003677">
    <property type="term" value="F:DNA binding"/>
    <property type="evidence" value="ECO:0007669"/>
    <property type="project" value="UniProtKB-KW"/>
</dbReference>
<keyword evidence="6" id="KW-1185">Reference proteome</keyword>
<comment type="similarity">
    <text evidence="1">Belongs to the BlaI transcriptional regulatory family.</text>
</comment>